<proteinExistence type="predicted"/>
<dbReference type="RefSeq" id="WP_264734130.1">
    <property type="nucleotide sequence ID" value="NZ_JAPDNR010000001.1"/>
</dbReference>
<keyword evidence="3" id="KW-1185">Reference proteome</keyword>
<protein>
    <submittedName>
        <fullName evidence="2">T9SS type A sorting domain-containing protein</fullName>
    </submittedName>
</protein>
<reference evidence="2 3" key="1">
    <citation type="submission" date="2022-10" db="EMBL/GenBank/DDBJ databases">
        <title>Chitinophaga nivalis PC15 sp. nov., isolated from Pyeongchang county, South Korea.</title>
        <authorList>
            <person name="Trinh H.N."/>
        </authorList>
    </citation>
    <scope>NUCLEOTIDE SEQUENCE [LARGE SCALE GENOMIC DNA]</scope>
    <source>
        <strain evidence="2 3">PC14</strain>
    </source>
</reference>
<dbReference type="InterPro" id="IPR026444">
    <property type="entry name" value="Secre_tail"/>
</dbReference>
<evidence type="ECO:0000313" key="3">
    <source>
        <dbReference type="Proteomes" id="UP001207742"/>
    </source>
</evidence>
<feature type="domain" description="Ig-like" evidence="1">
    <location>
        <begin position="304"/>
        <end position="387"/>
    </location>
</feature>
<feature type="domain" description="Ig-like" evidence="1">
    <location>
        <begin position="228"/>
        <end position="301"/>
    </location>
</feature>
<evidence type="ECO:0000259" key="1">
    <source>
        <dbReference type="Pfam" id="PF19081"/>
    </source>
</evidence>
<feature type="domain" description="Ig-like" evidence="1">
    <location>
        <begin position="467"/>
        <end position="550"/>
    </location>
</feature>
<feature type="domain" description="Ig-like" evidence="1">
    <location>
        <begin position="715"/>
        <end position="790"/>
    </location>
</feature>
<dbReference type="EMBL" id="JAPDNS010000002">
    <property type="protein sequence ID" value="MCW3487319.1"/>
    <property type="molecule type" value="Genomic_DNA"/>
</dbReference>
<feature type="domain" description="Ig-like" evidence="1">
    <location>
        <begin position="630"/>
        <end position="713"/>
    </location>
</feature>
<dbReference type="Proteomes" id="UP001207742">
    <property type="component" value="Unassembled WGS sequence"/>
</dbReference>
<gene>
    <name evidence="2" type="ORF">OL497_25705</name>
</gene>
<evidence type="ECO:0000313" key="2">
    <source>
        <dbReference type="EMBL" id="MCW3487319.1"/>
    </source>
</evidence>
<feature type="domain" description="Ig-like" evidence="1">
    <location>
        <begin position="389"/>
        <end position="464"/>
    </location>
</feature>
<feature type="domain" description="Ig-like" evidence="1">
    <location>
        <begin position="793"/>
        <end position="876"/>
    </location>
</feature>
<accession>A0ABT3ITP4</accession>
<comment type="caution">
    <text evidence="2">The sequence shown here is derived from an EMBL/GenBank/DDBJ whole genome shotgun (WGS) entry which is preliminary data.</text>
</comment>
<organism evidence="2 3">
    <name type="scientific">Chitinophaga nivalis</name>
    <dbReference type="NCBI Taxonomy" id="2991709"/>
    <lineage>
        <taxon>Bacteria</taxon>
        <taxon>Pseudomonadati</taxon>
        <taxon>Bacteroidota</taxon>
        <taxon>Chitinophagia</taxon>
        <taxon>Chitinophagales</taxon>
        <taxon>Chitinophagaceae</taxon>
        <taxon>Chitinophaga</taxon>
    </lineage>
</organism>
<name>A0ABT3ITP4_9BACT</name>
<feature type="domain" description="Ig-like" evidence="1">
    <location>
        <begin position="552"/>
        <end position="627"/>
    </location>
</feature>
<feature type="domain" description="Ig-like" evidence="1">
    <location>
        <begin position="146"/>
        <end position="226"/>
    </location>
</feature>
<dbReference type="NCBIfam" id="TIGR04183">
    <property type="entry name" value="Por_Secre_tail"/>
    <property type="match status" value="1"/>
</dbReference>
<dbReference type="InterPro" id="IPR044023">
    <property type="entry name" value="Ig_7"/>
</dbReference>
<dbReference type="Pfam" id="PF19081">
    <property type="entry name" value="Ig_7"/>
    <property type="match status" value="9"/>
</dbReference>
<sequence>MNGLCVLCGVIDPENPVNNNSLDDYSSFVINVGLLGVSVEQTLIFPAASTAGCDSLIIGIGSSNAVLSVNLLGGISVQTYNGNVANNDIQTMSADVLRLLHDNKRAEIMLKPAAQFDRVKITLNSSLLGLLNSFRLYYAYQQSTAPAAPVILPGNNTICSGDSTTFAVTPITGNTISWYTAPTGGTSIATGNTLTVQPVETTIYYAEATAGGCISKRTAVTATVKPRPVQPVVNNPVVICKGDTATLTATGTNIQWYNTNGTLVFIGSPYKTIPPATTVYYAQATENGCSSTRAADSVIVNLPPAIPTLAADTVPICIGDSAIFRAIAPANVTFRWYANPTGGNPLISGPTVILYNQRVTQTFYVDATSKNGCVSIARKPVTVLVKPTPAKPVVNNPVAICKGDTATLTATGNNIQWYNTTTGGTLLFTGSPYRINPPATTVYYAQATENGCSSARAADSVIVNLPPAIPTLAADTVPICIGDSAIFRAIAPANVTFRWYANPTGGNPLITGPTVILYNQRVTQTFYVDATSQSGCVSIARKPVTVLVKPTPAKPVVNNPVAICKGDTATLTATGNNIQWYNTATGGTLLFTGTPYKISPPATTVYYAQATENGCSSTRAADSVIVNLPPAIPTLAADTVPICIGDSAIFRAIAPANVTFRWYANPTGGNPLITGPIVILYNQPVTQTYYVDAISKNGCVSIARKPVTVLVKPTPAKPVVNNPVAICKGDTATLTATGNNIQWYNTTTGGTLLFTGSPYRINSPATTVYYAQATENGCSSARAADSVIVNLPPAIPTLAADTVPICIGDSAIFRAIAPANVTFRWYANPTGGNPLITGPIVILYNQPVTQTFYVDATSKNGCVSIARKPVTVLVKPRPANPAFTVPSGIASQPVYIPITNYQPDVLYIIHIKYTDGFTTVLDTTFTGMNDTIPAPYNNSSLNAQASIDVQAINKVTGCKSDKVNKSFTISKRLSAPPLQPSTVANTVNTRQHIAEVLYFYPNPTNGLIQIQTKEVLDGSLLIVNDREGKPVYRLIMHSNTIQLPASLPAGFYIIQVRTKTGKILTGKVILEK</sequence>